<comment type="caution">
    <text evidence="8">The sequence shown here is derived from an EMBL/GenBank/DDBJ whole genome shotgun (WGS) entry which is preliminary data.</text>
</comment>
<dbReference type="InterPro" id="IPR013087">
    <property type="entry name" value="Znf_C2H2_type"/>
</dbReference>
<name>A0A0L7KM65_OPEBR</name>
<sequence>MKRDGRHAAARWHGGAAGGTTDPSKTIGSNQNNVIGLQIMSEDQPQEPTPANQDPTAGYHPNSGLEDDMNLFASVWVKIEHLQCDKCDYRTSYKNCLAIHVLGHTDAKPFTCDQCDYKTRYAMSLQRHIFVKHDSKDNETEKPLLPTFRCSVCPYKTHYKWNLCSHQRKHDQSKQFKCPQCDYSTAYKHNHIKHSRVHNKPELSTYYCDKCPFATKTSYKNCLAIHVLGHTDAKPFTCDQCDYKTRYAMSLQRHIFVKHDSKDNETEKPLLPTFRCSVCPYKTHYKWNLCSHQRKHDQSKQFKCPQCDYSTAYKHNHIKHSRVHNKPELSTYYCDKCPFATKYEGQISRHLAKVHFEVSEKASRCEHCNFSTKTKWRLNVHRNRSRQEKPIKCAHCEFESMYRCAFREHKVSHLTSRNNQQWLESLFTNDGSVQIQNVKKDFDGAKGEQALEIMKMCEIRSRFENDVIADQDDDGAKIYDELKTKMNDDPTYYTLNLNHDNKTDVNQSLLNISQQSEHEKNNHYLIDPNCEVEWGNIRVIESPDQDRPFQCITCNYRAKFKASVQRHYQRHHTSHNRPYKCVNCDFCTKTKDQIALHNKRSKSDEILTCKICAFTSVFKCKFQMHEKLHYPFKCVHCEYTCKKKYDIQKHFTMVHLGKGMKCSHCDFKAFRKESLLCHEAIHTGKKPFQCNLCDYASVRRILLENHMIRFHNVKAEEKIIDDSKIESLKVVNVETDGLMDGLELKEKMENYYYINTTAATPLSN</sequence>
<dbReference type="InterPro" id="IPR036236">
    <property type="entry name" value="Znf_C2H2_sf"/>
</dbReference>
<feature type="domain" description="C2H2-type" evidence="7">
    <location>
        <begin position="148"/>
        <end position="175"/>
    </location>
</feature>
<keyword evidence="1" id="KW-0479">Metal-binding</keyword>
<dbReference type="PROSITE" id="PS00028">
    <property type="entry name" value="ZINC_FINGER_C2H2_1"/>
    <property type="match status" value="1"/>
</dbReference>
<feature type="domain" description="C2H2-type" evidence="7">
    <location>
        <begin position="660"/>
        <end position="687"/>
    </location>
</feature>
<dbReference type="SUPFAM" id="SSF57667">
    <property type="entry name" value="beta-beta-alpha zinc fingers"/>
    <property type="match status" value="6"/>
</dbReference>
<evidence type="ECO:0000256" key="2">
    <source>
        <dbReference type="ARBA" id="ARBA00022737"/>
    </source>
</evidence>
<dbReference type="Proteomes" id="UP000037510">
    <property type="component" value="Unassembled WGS sequence"/>
</dbReference>
<protein>
    <recommendedName>
        <fullName evidence="7">C2H2-type domain-containing protein</fullName>
    </recommendedName>
</protein>
<evidence type="ECO:0000256" key="4">
    <source>
        <dbReference type="ARBA" id="ARBA00022833"/>
    </source>
</evidence>
<feature type="region of interest" description="Disordered" evidence="6">
    <location>
        <begin position="43"/>
        <end position="63"/>
    </location>
</feature>
<organism evidence="8 9">
    <name type="scientific">Operophtera brumata</name>
    <name type="common">Winter moth</name>
    <name type="synonym">Phalaena brumata</name>
    <dbReference type="NCBI Taxonomy" id="104452"/>
    <lineage>
        <taxon>Eukaryota</taxon>
        <taxon>Metazoa</taxon>
        <taxon>Ecdysozoa</taxon>
        <taxon>Arthropoda</taxon>
        <taxon>Hexapoda</taxon>
        <taxon>Insecta</taxon>
        <taxon>Pterygota</taxon>
        <taxon>Neoptera</taxon>
        <taxon>Endopterygota</taxon>
        <taxon>Lepidoptera</taxon>
        <taxon>Glossata</taxon>
        <taxon>Ditrysia</taxon>
        <taxon>Geometroidea</taxon>
        <taxon>Geometridae</taxon>
        <taxon>Larentiinae</taxon>
        <taxon>Operophtera</taxon>
    </lineage>
</organism>
<dbReference type="PANTHER" id="PTHR24403:SF67">
    <property type="entry name" value="FI01116P-RELATED"/>
    <property type="match status" value="1"/>
</dbReference>
<accession>A0A0L7KM65</accession>
<evidence type="ECO:0000313" key="8">
    <source>
        <dbReference type="EMBL" id="KOB64407.1"/>
    </source>
</evidence>
<keyword evidence="4" id="KW-0862">Zinc</keyword>
<dbReference type="SMART" id="SM00355">
    <property type="entry name" value="ZnF_C2H2"/>
    <property type="match status" value="17"/>
</dbReference>
<dbReference type="GO" id="GO:0008270">
    <property type="term" value="F:zinc ion binding"/>
    <property type="evidence" value="ECO:0007669"/>
    <property type="project" value="UniProtKB-KW"/>
</dbReference>
<dbReference type="AlphaFoldDB" id="A0A0L7KM65"/>
<feature type="region of interest" description="Disordered" evidence="6">
    <location>
        <begin position="1"/>
        <end position="30"/>
    </location>
</feature>
<gene>
    <name evidence="8" type="ORF">OBRU01_21076</name>
</gene>
<evidence type="ECO:0000256" key="5">
    <source>
        <dbReference type="PROSITE-ProRule" id="PRU00042"/>
    </source>
</evidence>
<evidence type="ECO:0000259" key="7">
    <source>
        <dbReference type="PROSITE" id="PS50157"/>
    </source>
</evidence>
<feature type="domain" description="C2H2-type" evidence="7">
    <location>
        <begin position="302"/>
        <end position="329"/>
    </location>
</feature>
<evidence type="ECO:0000256" key="3">
    <source>
        <dbReference type="ARBA" id="ARBA00022771"/>
    </source>
</evidence>
<dbReference type="PANTHER" id="PTHR24403">
    <property type="entry name" value="ZINC FINGER PROTEIN"/>
    <property type="match status" value="1"/>
</dbReference>
<reference evidence="8 9" key="1">
    <citation type="journal article" date="2015" name="Genome Biol. Evol.">
        <title>The genome of winter moth (Operophtera brumata) provides a genomic perspective on sexual dimorphism and phenology.</title>
        <authorList>
            <person name="Derks M.F."/>
            <person name="Smit S."/>
            <person name="Salis L."/>
            <person name="Schijlen E."/>
            <person name="Bossers A."/>
            <person name="Mateman C."/>
            <person name="Pijl A.S."/>
            <person name="de Ridder D."/>
            <person name="Groenen M.A."/>
            <person name="Visser M.E."/>
            <person name="Megens H.J."/>
        </authorList>
    </citation>
    <scope>NUCLEOTIDE SEQUENCE [LARGE SCALE GENOMIC DNA]</scope>
    <source>
        <strain evidence="8">WM2013NL</strain>
        <tissue evidence="8">Head and thorax</tissue>
    </source>
</reference>
<dbReference type="STRING" id="104452.A0A0L7KM65"/>
<feature type="domain" description="C2H2-type" evidence="7">
    <location>
        <begin position="176"/>
        <end position="203"/>
    </location>
</feature>
<dbReference type="GO" id="GO:0045944">
    <property type="term" value="P:positive regulation of transcription by RNA polymerase II"/>
    <property type="evidence" value="ECO:0007669"/>
    <property type="project" value="TreeGrafter"/>
</dbReference>
<feature type="compositionally biased region" description="Polar residues" evidence="6">
    <location>
        <begin position="21"/>
        <end position="30"/>
    </location>
</feature>
<dbReference type="EMBL" id="JTDY01008776">
    <property type="protein sequence ID" value="KOB64407.1"/>
    <property type="molecule type" value="Genomic_DNA"/>
</dbReference>
<keyword evidence="3 5" id="KW-0863">Zinc-finger</keyword>
<evidence type="ECO:0000256" key="6">
    <source>
        <dbReference type="SAM" id="MobiDB-lite"/>
    </source>
</evidence>
<feature type="domain" description="C2H2-type" evidence="7">
    <location>
        <begin position="274"/>
        <end position="301"/>
    </location>
</feature>
<dbReference type="Gene3D" id="3.30.160.60">
    <property type="entry name" value="Classic Zinc Finger"/>
    <property type="match status" value="7"/>
</dbReference>
<dbReference type="PROSITE" id="PS50157">
    <property type="entry name" value="ZINC_FINGER_C2H2_2"/>
    <property type="match status" value="6"/>
</dbReference>
<proteinExistence type="predicted"/>
<feature type="domain" description="C2H2-type" evidence="7">
    <location>
        <begin position="82"/>
        <end position="109"/>
    </location>
</feature>
<evidence type="ECO:0000256" key="1">
    <source>
        <dbReference type="ARBA" id="ARBA00022723"/>
    </source>
</evidence>
<keyword evidence="2" id="KW-0677">Repeat</keyword>
<dbReference type="InterPro" id="IPR050688">
    <property type="entry name" value="Zinc_finger/UBP_domain"/>
</dbReference>
<dbReference type="GO" id="GO:0005634">
    <property type="term" value="C:nucleus"/>
    <property type="evidence" value="ECO:0007669"/>
    <property type="project" value="TreeGrafter"/>
</dbReference>
<keyword evidence="9" id="KW-1185">Reference proteome</keyword>
<evidence type="ECO:0000313" key="9">
    <source>
        <dbReference type="Proteomes" id="UP000037510"/>
    </source>
</evidence>